<accession>A0A401RFE2</accession>
<dbReference type="EMBL" id="BEZZ01002584">
    <property type="protein sequence ID" value="GCC16854.1"/>
    <property type="molecule type" value="Genomic_DNA"/>
</dbReference>
<evidence type="ECO:0000313" key="2">
    <source>
        <dbReference type="EMBL" id="GCC16854.1"/>
    </source>
</evidence>
<comment type="caution">
    <text evidence="2">The sequence shown here is derived from an EMBL/GenBank/DDBJ whole genome shotgun (WGS) entry which is preliminary data.</text>
</comment>
<proteinExistence type="predicted"/>
<name>A0A401RFE2_CHIPU</name>
<protein>
    <submittedName>
        <fullName evidence="2">Uncharacterized protein</fullName>
    </submittedName>
</protein>
<feature type="compositionally biased region" description="Basic and acidic residues" evidence="1">
    <location>
        <begin position="64"/>
        <end position="78"/>
    </location>
</feature>
<reference evidence="2 3" key="1">
    <citation type="journal article" date="2018" name="Nat. Ecol. Evol.">
        <title>Shark genomes provide insights into elasmobranch evolution and the origin of vertebrates.</title>
        <authorList>
            <person name="Hara Y"/>
            <person name="Yamaguchi K"/>
            <person name="Onimaru K"/>
            <person name="Kadota M"/>
            <person name="Koyanagi M"/>
            <person name="Keeley SD"/>
            <person name="Tatsumi K"/>
            <person name="Tanaka K"/>
            <person name="Motone F"/>
            <person name="Kageyama Y"/>
            <person name="Nozu R"/>
            <person name="Adachi N"/>
            <person name="Nishimura O"/>
            <person name="Nakagawa R"/>
            <person name="Tanegashima C"/>
            <person name="Kiyatake I"/>
            <person name="Matsumoto R"/>
            <person name="Murakumo K"/>
            <person name="Nishida K"/>
            <person name="Terakita A"/>
            <person name="Kuratani S"/>
            <person name="Sato K"/>
            <person name="Hyodo S Kuraku.S."/>
        </authorList>
    </citation>
    <scope>NUCLEOTIDE SEQUENCE [LARGE SCALE GENOMIC DNA]</scope>
</reference>
<feature type="compositionally biased region" description="Basic and acidic residues" evidence="1">
    <location>
        <begin position="87"/>
        <end position="96"/>
    </location>
</feature>
<dbReference type="AlphaFoldDB" id="A0A401RFE2"/>
<evidence type="ECO:0000256" key="1">
    <source>
        <dbReference type="SAM" id="MobiDB-lite"/>
    </source>
</evidence>
<gene>
    <name evidence="2" type="ORF">chiPu_0020414</name>
</gene>
<organism evidence="2 3">
    <name type="scientific">Chiloscyllium punctatum</name>
    <name type="common">Brownbanded bambooshark</name>
    <name type="synonym">Hemiscyllium punctatum</name>
    <dbReference type="NCBI Taxonomy" id="137246"/>
    <lineage>
        <taxon>Eukaryota</taxon>
        <taxon>Metazoa</taxon>
        <taxon>Chordata</taxon>
        <taxon>Craniata</taxon>
        <taxon>Vertebrata</taxon>
        <taxon>Chondrichthyes</taxon>
        <taxon>Elasmobranchii</taxon>
        <taxon>Galeomorphii</taxon>
        <taxon>Galeoidea</taxon>
        <taxon>Orectolobiformes</taxon>
        <taxon>Hemiscylliidae</taxon>
        <taxon>Chiloscyllium</taxon>
    </lineage>
</organism>
<evidence type="ECO:0000313" key="3">
    <source>
        <dbReference type="Proteomes" id="UP000287033"/>
    </source>
</evidence>
<keyword evidence="3" id="KW-1185">Reference proteome</keyword>
<feature type="region of interest" description="Disordered" evidence="1">
    <location>
        <begin position="1"/>
        <end position="105"/>
    </location>
</feature>
<dbReference type="Proteomes" id="UP000287033">
    <property type="component" value="Unassembled WGS sequence"/>
</dbReference>
<sequence length="105" mass="12091">MLVQSHRRSEPFEPGQTFLLPDSKADGIQVLTDPVSQPDRERPFDSRFPSTNRLFPRSCKRSRQKLERGLTAREERACAHKSPKQTPNEDRKESLDSSRLVIVES</sequence>